<dbReference type="EMBL" id="FOYM01000004">
    <property type="protein sequence ID" value="SFQ99423.1"/>
    <property type="molecule type" value="Genomic_DNA"/>
</dbReference>
<dbReference type="STRING" id="39060.SAMN05660706_10496"/>
<evidence type="ECO:0000313" key="2">
    <source>
        <dbReference type="EMBL" id="SFQ99423.1"/>
    </source>
</evidence>
<protein>
    <submittedName>
        <fullName evidence="2">Uncharacterized protein</fullName>
    </submittedName>
</protein>
<keyword evidence="3" id="KW-1185">Reference proteome</keyword>
<reference evidence="3" key="1">
    <citation type="submission" date="2016-10" db="EMBL/GenBank/DDBJ databases">
        <authorList>
            <person name="Varghese N."/>
            <person name="Submissions S."/>
        </authorList>
    </citation>
    <scope>NUCLEOTIDE SEQUENCE [LARGE SCALE GENOMIC DNA]</scope>
    <source>
        <strain evidence="3">DSM 3669</strain>
    </source>
</reference>
<feature type="transmembrane region" description="Helical" evidence="1">
    <location>
        <begin position="12"/>
        <end position="30"/>
    </location>
</feature>
<organism evidence="2 3">
    <name type="scientific">Desulfoscipio geothermicus DSM 3669</name>
    <dbReference type="NCBI Taxonomy" id="1121426"/>
    <lineage>
        <taxon>Bacteria</taxon>
        <taxon>Bacillati</taxon>
        <taxon>Bacillota</taxon>
        <taxon>Clostridia</taxon>
        <taxon>Eubacteriales</taxon>
        <taxon>Desulfallaceae</taxon>
        <taxon>Desulfoscipio</taxon>
    </lineage>
</organism>
<gene>
    <name evidence="2" type="ORF">SAMN05660706_10496</name>
</gene>
<keyword evidence="1" id="KW-1133">Transmembrane helix</keyword>
<accession>A0A1I6D285</accession>
<dbReference type="RefSeq" id="WP_092482096.1">
    <property type="nucleotide sequence ID" value="NZ_FOYM01000004.1"/>
</dbReference>
<keyword evidence="1" id="KW-0812">Transmembrane</keyword>
<dbReference type="Proteomes" id="UP000199584">
    <property type="component" value="Unassembled WGS sequence"/>
</dbReference>
<keyword evidence="1" id="KW-0472">Membrane</keyword>
<proteinExistence type="predicted"/>
<evidence type="ECO:0000256" key="1">
    <source>
        <dbReference type="SAM" id="Phobius"/>
    </source>
</evidence>
<sequence length="72" mass="8122">MHHSITGFNLGNWLWPIMIIGIVGLVYLVAKCGKQDLSTLDEEEIAAEQCPNLYAELIQLREEVQRLKGKSP</sequence>
<dbReference type="AlphaFoldDB" id="A0A1I6D285"/>
<name>A0A1I6D285_9FIRM</name>
<evidence type="ECO:0000313" key="3">
    <source>
        <dbReference type="Proteomes" id="UP000199584"/>
    </source>
</evidence>